<organism evidence="1">
    <name type="scientific">Fervidobacterium nodosum</name>
    <dbReference type="NCBI Taxonomy" id="2424"/>
    <lineage>
        <taxon>Bacteria</taxon>
        <taxon>Thermotogati</taxon>
        <taxon>Thermotogota</taxon>
        <taxon>Thermotogae</taxon>
        <taxon>Thermotogales</taxon>
        <taxon>Fervidobacteriaceae</taxon>
        <taxon>Fervidobacterium</taxon>
    </lineage>
</organism>
<protein>
    <recommendedName>
        <fullName evidence="2">Polymer-forming cytoskeletal protein</fullName>
    </recommendedName>
</protein>
<reference evidence="1" key="1">
    <citation type="journal article" date="2020" name="mSystems">
        <title>Genome- and Community-Level Interaction Insights into Carbon Utilization and Element Cycling Functions of Hydrothermarchaeota in Hydrothermal Sediment.</title>
        <authorList>
            <person name="Zhou Z."/>
            <person name="Liu Y."/>
            <person name="Xu W."/>
            <person name="Pan J."/>
            <person name="Luo Z.H."/>
            <person name="Li M."/>
        </authorList>
    </citation>
    <scope>NUCLEOTIDE SEQUENCE [LARGE SCALE GENOMIC DNA]</scope>
    <source>
        <strain evidence="1">SpSt-1088</strain>
    </source>
</reference>
<evidence type="ECO:0000313" key="1">
    <source>
        <dbReference type="EMBL" id="HHR33867.1"/>
    </source>
</evidence>
<comment type="caution">
    <text evidence="1">The sequence shown here is derived from an EMBL/GenBank/DDBJ whole genome shotgun (WGS) entry which is preliminary data.</text>
</comment>
<proteinExistence type="predicted"/>
<evidence type="ECO:0008006" key="2">
    <source>
        <dbReference type="Google" id="ProtNLM"/>
    </source>
</evidence>
<gene>
    <name evidence="1" type="ORF">ENM46_02855</name>
</gene>
<dbReference type="EMBL" id="DRXW01000180">
    <property type="protein sequence ID" value="HHR33867.1"/>
    <property type="molecule type" value="Genomic_DNA"/>
</dbReference>
<dbReference type="AlphaFoldDB" id="A0A7C5Y7N7"/>
<accession>A0A7C5Y7N7</accession>
<sequence>MGEIPNDIRAVLEALARKEISVEDAEKLIIAIKQEKVQNKGKKSSEVSGGKSLIGKELVIEENQEYNGDIQAVNSKIIVKGKVKGDLELVFCELYFSGELDGDIEAVGCKLVWNGGTINGDIQMVGCNYSGKKPVVKGSVNEINNFFINGILGTVKFFVKPIISGIKIEE</sequence>
<name>A0A7C5Y7N7_9BACT</name>